<proteinExistence type="predicted"/>
<dbReference type="EMBL" id="CAJVPQ010003452">
    <property type="protein sequence ID" value="CAG8628292.1"/>
    <property type="molecule type" value="Genomic_DNA"/>
</dbReference>
<feature type="compositionally biased region" description="Low complexity" evidence="1">
    <location>
        <begin position="323"/>
        <end position="332"/>
    </location>
</feature>
<dbReference type="CDD" id="cd09917">
    <property type="entry name" value="F-box_SF"/>
    <property type="match status" value="1"/>
</dbReference>
<accession>A0A9N9DA67</accession>
<gene>
    <name evidence="2" type="ORF">FCALED_LOCUS9923</name>
</gene>
<evidence type="ECO:0000313" key="2">
    <source>
        <dbReference type="EMBL" id="CAG8628292.1"/>
    </source>
</evidence>
<sequence>VISKIQERFPDRPLLNSIKILNHANWPDKKEELTKYDEQKLNILSEFYKKEVNKSVINVFSPKTPEEKKDFSQSIRRICGYLTHRDLSALSCVCKAFYEVLTTFENEIWRISRIKFNLAKGLPPPKDLLEREYAKLFNYSKGCQNCKSYKHLRIYWLPRIRSCPNCIKINAISYRDFAELNWWGFPECIFSVAPIISYEFDFKDGMDYYWLPQVYSLAQEYRNLNLSMQGEDVLNNWLSTKRKKKAELLEDAFFRHKQLMNTEFSILFRTSFEPGEWIKMIESGTNDGSKQRIGINEATRTSEDQNNVDKAVIPFFAQGGESLLSSTNSMNNTRKRKKKRSRAEKRLERRARLLREIEEEEEIRKDCHGLSRDKRTKYNLRRYIIKPKEPIPKKKKSASSNEKMVHRSPNLTEQKFSFSSFFQRNFFS</sequence>
<dbReference type="OrthoDB" id="10427160at2759"/>
<feature type="region of interest" description="Disordered" evidence="1">
    <location>
        <begin position="388"/>
        <end position="408"/>
    </location>
</feature>
<evidence type="ECO:0000256" key="1">
    <source>
        <dbReference type="SAM" id="MobiDB-lite"/>
    </source>
</evidence>
<reference evidence="2" key="1">
    <citation type="submission" date="2021-06" db="EMBL/GenBank/DDBJ databases">
        <authorList>
            <person name="Kallberg Y."/>
            <person name="Tangrot J."/>
            <person name="Rosling A."/>
        </authorList>
    </citation>
    <scope>NUCLEOTIDE SEQUENCE</scope>
    <source>
        <strain evidence="2">UK204</strain>
    </source>
</reference>
<dbReference type="SUPFAM" id="SSF81383">
    <property type="entry name" value="F-box domain"/>
    <property type="match status" value="1"/>
</dbReference>
<name>A0A9N9DA67_9GLOM</name>
<dbReference type="InterPro" id="IPR036047">
    <property type="entry name" value="F-box-like_dom_sf"/>
</dbReference>
<keyword evidence="3" id="KW-1185">Reference proteome</keyword>
<feature type="compositionally biased region" description="Basic residues" evidence="1">
    <location>
        <begin position="333"/>
        <end position="343"/>
    </location>
</feature>
<feature type="non-terminal residue" evidence="2">
    <location>
        <position position="428"/>
    </location>
</feature>
<dbReference type="Proteomes" id="UP000789570">
    <property type="component" value="Unassembled WGS sequence"/>
</dbReference>
<organism evidence="2 3">
    <name type="scientific">Funneliformis caledonium</name>
    <dbReference type="NCBI Taxonomy" id="1117310"/>
    <lineage>
        <taxon>Eukaryota</taxon>
        <taxon>Fungi</taxon>
        <taxon>Fungi incertae sedis</taxon>
        <taxon>Mucoromycota</taxon>
        <taxon>Glomeromycotina</taxon>
        <taxon>Glomeromycetes</taxon>
        <taxon>Glomerales</taxon>
        <taxon>Glomeraceae</taxon>
        <taxon>Funneliformis</taxon>
    </lineage>
</organism>
<dbReference type="AlphaFoldDB" id="A0A9N9DA67"/>
<feature type="region of interest" description="Disordered" evidence="1">
    <location>
        <begin position="323"/>
        <end position="346"/>
    </location>
</feature>
<comment type="caution">
    <text evidence="2">The sequence shown here is derived from an EMBL/GenBank/DDBJ whole genome shotgun (WGS) entry which is preliminary data.</text>
</comment>
<protein>
    <submittedName>
        <fullName evidence="2">3908_t:CDS:1</fullName>
    </submittedName>
</protein>
<evidence type="ECO:0000313" key="3">
    <source>
        <dbReference type="Proteomes" id="UP000789570"/>
    </source>
</evidence>